<dbReference type="Gene3D" id="1.10.260.40">
    <property type="entry name" value="lambda repressor-like DNA-binding domains"/>
    <property type="match status" value="1"/>
</dbReference>
<evidence type="ECO:0000259" key="1">
    <source>
        <dbReference type="PROSITE" id="PS50943"/>
    </source>
</evidence>
<gene>
    <name evidence="2" type="ORF">ERS852573_02250</name>
</gene>
<dbReference type="SMART" id="SM00530">
    <property type="entry name" value="HTH_XRE"/>
    <property type="match status" value="1"/>
</dbReference>
<dbReference type="Gene3D" id="6.10.140.640">
    <property type="match status" value="1"/>
</dbReference>
<dbReference type="InterPro" id="IPR041511">
    <property type="entry name" value="DBD_HTH"/>
</dbReference>
<sequence length="118" mass="13646">MRKKEDKYDFRAFGLAIKQARIKQGLTREQVGAMIEIDPRYLTNIENKGQHPSLQVLYDLVHLLNISADEFFLPASDLVKSTRRRQLEEQLDTMSEKDLIIIESVADGIIKSKEVEKK</sequence>
<dbReference type="SUPFAM" id="SSF47413">
    <property type="entry name" value="lambda repressor-like DNA-binding domains"/>
    <property type="match status" value="1"/>
</dbReference>
<dbReference type="PROSITE" id="PS50943">
    <property type="entry name" value="HTH_CROC1"/>
    <property type="match status" value="1"/>
</dbReference>
<reference evidence="2 3" key="1">
    <citation type="submission" date="2015-09" db="EMBL/GenBank/DDBJ databases">
        <authorList>
            <consortium name="Pathogen Informatics"/>
        </authorList>
    </citation>
    <scope>NUCLEOTIDE SEQUENCE [LARGE SCALE GENOMIC DNA]</scope>
    <source>
        <strain evidence="2 3">2789STDY5834961</strain>
    </source>
</reference>
<dbReference type="CDD" id="cd00093">
    <property type="entry name" value="HTH_XRE"/>
    <property type="match status" value="1"/>
</dbReference>
<dbReference type="Pfam" id="PF01381">
    <property type="entry name" value="HTH_3"/>
    <property type="match status" value="1"/>
</dbReference>
<feature type="domain" description="HTH cro/C1-type" evidence="1">
    <location>
        <begin position="17"/>
        <end position="71"/>
    </location>
</feature>
<proteinExistence type="predicted"/>
<dbReference type="Proteomes" id="UP000095597">
    <property type="component" value="Unassembled WGS sequence"/>
</dbReference>
<organism evidence="2 3">
    <name type="scientific">Dorea longicatena</name>
    <dbReference type="NCBI Taxonomy" id="88431"/>
    <lineage>
        <taxon>Bacteria</taxon>
        <taxon>Bacillati</taxon>
        <taxon>Bacillota</taxon>
        <taxon>Clostridia</taxon>
        <taxon>Lachnospirales</taxon>
        <taxon>Lachnospiraceae</taxon>
        <taxon>Dorea</taxon>
    </lineage>
</organism>
<name>A0A173UPI7_9FIRM</name>
<dbReference type="GO" id="GO:0003677">
    <property type="term" value="F:DNA binding"/>
    <property type="evidence" value="ECO:0007669"/>
    <property type="project" value="InterPro"/>
</dbReference>
<dbReference type="Pfam" id="PF18430">
    <property type="entry name" value="DBD_HTH"/>
    <property type="match status" value="1"/>
</dbReference>
<evidence type="ECO:0000313" key="3">
    <source>
        <dbReference type="Proteomes" id="UP000095597"/>
    </source>
</evidence>
<dbReference type="EMBL" id="CYXO01000014">
    <property type="protein sequence ID" value="CUN16839.1"/>
    <property type="molecule type" value="Genomic_DNA"/>
</dbReference>
<dbReference type="InterPro" id="IPR001387">
    <property type="entry name" value="Cro/C1-type_HTH"/>
</dbReference>
<evidence type="ECO:0000313" key="2">
    <source>
        <dbReference type="EMBL" id="CUN16839.1"/>
    </source>
</evidence>
<dbReference type="RefSeq" id="WP_055158660.1">
    <property type="nucleotide sequence ID" value="NZ_CYXO01000014.1"/>
</dbReference>
<dbReference type="InterPro" id="IPR010982">
    <property type="entry name" value="Lambda_DNA-bd_dom_sf"/>
</dbReference>
<accession>A0A173UPI7</accession>
<protein>
    <submittedName>
        <fullName evidence="2">Uncharacterized protein conserved in bacteria</fullName>
    </submittedName>
</protein>
<dbReference type="OrthoDB" id="9795511at2"/>
<dbReference type="AlphaFoldDB" id="A0A173UPI7"/>